<dbReference type="GeneID" id="13885083"/>
<dbReference type="FunFam" id="3.40.50.720:FF:000268">
    <property type="entry name" value="Malate dehydrogenase"/>
    <property type="match status" value="1"/>
</dbReference>
<dbReference type="InterPro" id="IPR015955">
    <property type="entry name" value="Lactate_DH/Glyco_Ohase_4_C"/>
</dbReference>
<dbReference type="InterPro" id="IPR022383">
    <property type="entry name" value="Lactate/malate_DH_C"/>
</dbReference>
<dbReference type="Proteomes" id="UP000005220">
    <property type="component" value="Chromosome 3"/>
</dbReference>
<dbReference type="Gene3D" id="3.90.110.10">
    <property type="entry name" value="Lactate dehydrogenase/glycoside hydrolase, family 4, C-terminal"/>
    <property type="match status" value="1"/>
</dbReference>
<evidence type="ECO:0000256" key="6">
    <source>
        <dbReference type="ARBA" id="ARBA00023027"/>
    </source>
</evidence>
<dbReference type="FunCoup" id="H2AS14">
    <property type="interactions" value="256"/>
</dbReference>
<dbReference type="NCBIfam" id="TIGR01772">
    <property type="entry name" value="MDH_euk_gproteo"/>
    <property type="match status" value="1"/>
</dbReference>
<keyword evidence="11" id="KW-1185">Reference proteome</keyword>
<dbReference type="SUPFAM" id="SSF51735">
    <property type="entry name" value="NAD(P)-binding Rossmann-fold domains"/>
    <property type="match status" value="1"/>
</dbReference>
<dbReference type="GO" id="GO:0006099">
    <property type="term" value="P:tricarboxylic acid cycle"/>
    <property type="evidence" value="ECO:0007669"/>
    <property type="project" value="UniProtKB-KW"/>
</dbReference>
<dbReference type="Pfam" id="PF00056">
    <property type="entry name" value="Ldh_1_N"/>
    <property type="match status" value="1"/>
</dbReference>
<dbReference type="OrthoDB" id="4069699at2759"/>
<dbReference type="PANTHER" id="PTHR11540:SF16">
    <property type="entry name" value="MALATE DEHYDROGENASE, MITOCHONDRIAL"/>
    <property type="match status" value="1"/>
</dbReference>
<dbReference type="STRING" id="1071382.H2AS14"/>
<dbReference type="KEGG" id="kaf:KAFR_0C01710"/>
<gene>
    <name evidence="10" type="primary">KAFR0C01710</name>
    <name evidence="10" type="ORF">KAFR_0C01710</name>
</gene>
<dbReference type="FunFam" id="3.90.110.10:FF:000009">
    <property type="entry name" value="Malate dehydrogenase"/>
    <property type="match status" value="1"/>
</dbReference>
<evidence type="ECO:0000259" key="8">
    <source>
        <dbReference type="Pfam" id="PF00056"/>
    </source>
</evidence>
<dbReference type="EMBL" id="HE650823">
    <property type="protein sequence ID" value="CCF57164.1"/>
    <property type="molecule type" value="Genomic_DNA"/>
</dbReference>
<keyword evidence="7" id="KW-0732">Signal</keyword>
<dbReference type="GO" id="GO:0005829">
    <property type="term" value="C:cytosol"/>
    <property type="evidence" value="ECO:0007669"/>
    <property type="project" value="TreeGrafter"/>
</dbReference>
<dbReference type="SUPFAM" id="SSF56327">
    <property type="entry name" value="LDH C-terminal domain-like"/>
    <property type="match status" value="1"/>
</dbReference>
<dbReference type="AlphaFoldDB" id="H2AS14"/>
<name>H2AS14_KAZAF</name>
<dbReference type="GO" id="GO:0070013">
    <property type="term" value="C:intracellular organelle lumen"/>
    <property type="evidence" value="ECO:0007669"/>
    <property type="project" value="UniProtKB-ARBA"/>
</dbReference>
<dbReference type="RefSeq" id="XP_003956299.1">
    <property type="nucleotide sequence ID" value="XM_003956250.1"/>
</dbReference>
<proteinExistence type="inferred from homology"/>
<evidence type="ECO:0000256" key="4">
    <source>
        <dbReference type="ARBA" id="ARBA00022532"/>
    </source>
</evidence>
<dbReference type="InterPro" id="IPR010097">
    <property type="entry name" value="Malate_DH_type1"/>
</dbReference>
<evidence type="ECO:0000313" key="11">
    <source>
        <dbReference type="Proteomes" id="UP000005220"/>
    </source>
</evidence>
<evidence type="ECO:0000256" key="3">
    <source>
        <dbReference type="ARBA" id="ARBA00012995"/>
    </source>
</evidence>
<keyword evidence="4" id="KW-0816">Tricarboxylic acid cycle</keyword>
<dbReference type="PROSITE" id="PS00068">
    <property type="entry name" value="MDH"/>
    <property type="match status" value="1"/>
</dbReference>
<evidence type="ECO:0000256" key="2">
    <source>
        <dbReference type="ARBA" id="ARBA00011738"/>
    </source>
</evidence>
<reference evidence="10 11" key="1">
    <citation type="journal article" date="2011" name="Proc. Natl. Acad. Sci. U.S.A.">
        <title>Evolutionary erosion of yeast sex chromosomes by mating-type switching accidents.</title>
        <authorList>
            <person name="Gordon J.L."/>
            <person name="Armisen D."/>
            <person name="Proux-Wera E."/>
            <person name="Oheigeartaigh S.S."/>
            <person name="Byrne K.P."/>
            <person name="Wolfe K.H."/>
        </authorList>
    </citation>
    <scope>NUCLEOTIDE SEQUENCE [LARGE SCALE GENOMIC DNA]</scope>
    <source>
        <strain evidence="11">ATCC 22294 / BCRC 22015 / CBS 2517 / CECT 1963 / NBRC 1671 / NRRL Y-8276</strain>
    </source>
</reference>
<dbReference type="InterPro" id="IPR001252">
    <property type="entry name" value="Malate_DH_AS"/>
</dbReference>
<dbReference type="InParanoid" id="H2AS14"/>
<dbReference type="EC" id="1.1.1.37" evidence="3"/>
<dbReference type="GO" id="GO:0030060">
    <property type="term" value="F:L-malate dehydrogenase (NAD+) activity"/>
    <property type="evidence" value="ECO:0007669"/>
    <property type="project" value="UniProtKB-EC"/>
</dbReference>
<protein>
    <recommendedName>
        <fullName evidence="3">malate dehydrogenase</fullName>
        <ecNumber evidence="3">1.1.1.37</ecNumber>
    </recommendedName>
</protein>
<comment type="similarity">
    <text evidence="1">Belongs to the LDH/MDH superfamily. MDH type 1 family.</text>
</comment>
<accession>H2AS14</accession>
<dbReference type="InterPro" id="IPR001236">
    <property type="entry name" value="Lactate/malate_DH_N"/>
</dbReference>
<sequence>MNIPFFNITSLSLLLLLLSSSLLVLHLGRNNINNQMPHLLSSPSNLKVAILGAAGGIGQSLSLLLKTQLHYLIQANSPTNIHLSLYDINKEVIDGLYADLSHIDTPISLSAHAANDGKGGIHAALVDSDIIVIPAGMPRKPGMTRDDLFNINAKIISQLTDSIAESCDLSKVFILLISNPVNSLVPVVCNRLISHHKIDKGIEKRLLGITNLDLVRASTFLNELSPSNNGRMPYVPVIGGHSGDTIVPVFSSQSQLISTMDEPQLKHLISRVQYGGDEIVKAKNGKGSATLSMAHAACKIVTNFTNLLLGNVNSFESINYIPLLDHQNQPICKGSNELMSMIDNLQFFAIPATVTSSGVNEINYDILNHLNSYEKNELIPICLMKLKKNINSGLEFNVEEV</sequence>
<feature type="domain" description="Lactate/malate dehydrogenase N-terminal" evidence="8">
    <location>
        <begin position="47"/>
        <end position="188"/>
    </location>
</feature>
<dbReference type="GO" id="GO:0006108">
    <property type="term" value="P:malate metabolic process"/>
    <property type="evidence" value="ECO:0007669"/>
    <property type="project" value="InterPro"/>
</dbReference>
<comment type="subunit">
    <text evidence="2">Homodimer.</text>
</comment>
<dbReference type="PANTHER" id="PTHR11540">
    <property type="entry name" value="MALATE AND LACTATE DEHYDROGENASE"/>
    <property type="match status" value="1"/>
</dbReference>
<evidence type="ECO:0000259" key="9">
    <source>
        <dbReference type="Pfam" id="PF02866"/>
    </source>
</evidence>
<evidence type="ECO:0000256" key="7">
    <source>
        <dbReference type="SAM" id="SignalP"/>
    </source>
</evidence>
<feature type="signal peptide" evidence="7">
    <location>
        <begin position="1"/>
        <end position="28"/>
    </location>
</feature>
<feature type="chain" id="PRO_5003559628" description="malate dehydrogenase" evidence="7">
    <location>
        <begin position="29"/>
        <end position="401"/>
    </location>
</feature>
<organism evidence="10 11">
    <name type="scientific">Kazachstania africana (strain ATCC 22294 / BCRC 22015 / CBS 2517 / CECT 1963 / NBRC 1671 / NRRL Y-8276)</name>
    <name type="common">Yeast</name>
    <name type="synonym">Kluyveromyces africanus</name>
    <dbReference type="NCBI Taxonomy" id="1071382"/>
    <lineage>
        <taxon>Eukaryota</taxon>
        <taxon>Fungi</taxon>
        <taxon>Dikarya</taxon>
        <taxon>Ascomycota</taxon>
        <taxon>Saccharomycotina</taxon>
        <taxon>Saccharomycetes</taxon>
        <taxon>Saccharomycetales</taxon>
        <taxon>Saccharomycetaceae</taxon>
        <taxon>Kazachstania</taxon>
    </lineage>
</organism>
<evidence type="ECO:0000256" key="1">
    <source>
        <dbReference type="ARBA" id="ARBA00008824"/>
    </source>
</evidence>
<dbReference type="Pfam" id="PF02866">
    <property type="entry name" value="Ldh_1_C"/>
    <property type="match status" value="1"/>
</dbReference>
<evidence type="ECO:0000256" key="5">
    <source>
        <dbReference type="ARBA" id="ARBA00023002"/>
    </source>
</evidence>
<keyword evidence="5" id="KW-0560">Oxidoreductase</keyword>
<feature type="domain" description="Lactate/malate dehydrogenase C-terminal" evidence="9">
    <location>
        <begin position="210"/>
        <end position="396"/>
    </location>
</feature>
<dbReference type="InterPro" id="IPR036291">
    <property type="entry name" value="NAD(P)-bd_dom_sf"/>
</dbReference>
<keyword evidence="6" id="KW-0520">NAD</keyword>
<dbReference type="HOGENOM" id="CLU_047181_1_0_1"/>
<dbReference type="Gene3D" id="3.40.50.720">
    <property type="entry name" value="NAD(P)-binding Rossmann-like Domain"/>
    <property type="match status" value="1"/>
</dbReference>
<evidence type="ECO:0000313" key="10">
    <source>
        <dbReference type="EMBL" id="CCF57164.1"/>
    </source>
</evidence>
<dbReference type="eggNOG" id="KOG1494">
    <property type="taxonomic scope" value="Eukaryota"/>
</dbReference>